<evidence type="ECO:0000256" key="18">
    <source>
        <dbReference type="ARBA" id="ARBA00030800"/>
    </source>
</evidence>
<evidence type="ECO:0000256" key="4">
    <source>
        <dbReference type="ARBA" id="ARBA00012438"/>
    </source>
</evidence>
<evidence type="ECO:0000256" key="9">
    <source>
        <dbReference type="ARBA" id="ARBA00022679"/>
    </source>
</evidence>
<dbReference type="GO" id="GO:0051539">
    <property type="term" value="F:4 iron, 4 sulfur cluster binding"/>
    <property type="evidence" value="ECO:0007669"/>
    <property type="project" value="UniProtKB-KW"/>
</dbReference>
<evidence type="ECO:0000256" key="10">
    <source>
        <dbReference type="ARBA" id="ARBA00022723"/>
    </source>
</evidence>
<dbReference type="AlphaFoldDB" id="A0A1N7AA20"/>
<evidence type="ECO:0000256" key="14">
    <source>
        <dbReference type="ARBA" id="ARBA00023004"/>
    </source>
</evidence>
<keyword evidence="6" id="KW-0004">4Fe-4S</keyword>
<keyword evidence="21" id="KW-0472">Membrane</keyword>
<evidence type="ECO:0000313" key="23">
    <source>
        <dbReference type="EMBL" id="SIR35869.1"/>
    </source>
</evidence>
<dbReference type="Gene3D" id="3.30.565.10">
    <property type="entry name" value="Histidine kinase-like ATPase, C-terminal domain"/>
    <property type="match status" value="1"/>
</dbReference>
<evidence type="ECO:0000256" key="1">
    <source>
        <dbReference type="ARBA" id="ARBA00000085"/>
    </source>
</evidence>
<keyword evidence="19" id="KW-0175">Coiled coil</keyword>
<dbReference type="Pfam" id="PF07730">
    <property type="entry name" value="HisKA_3"/>
    <property type="match status" value="1"/>
</dbReference>
<dbReference type="InterPro" id="IPR003594">
    <property type="entry name" value="HATPase_dom"/>
</dbReference>
<evidence type="ECO:0000256" key="2">
    <source>
        <dbReference type="ARBA" id="ARBA00001966"/>
    </source>
</evidence>
<keyword evidence="12 23" id="KW-0418">Kinase</keyword>
<evidence type="ECO:0000256" key="11">
    <source>
        <dbReference type="ARBA" id="ARBA00022741"/>
    </source>
</evidence>
<feature type="domain" description="Histidine kinase" evidence="22">
    <location>
        <begin position="332"/>
        <end position="418"/>
    </location>
</feature>
<feature type="transmembrane region" description="Helical" evidence="21">
    <location>
        <begin position="170"/>
        <end position="191"/>
    </location>
</feature>
<keyword evidence="7" id="KW-0963">Cytoplasm</keyword>
<dbReference type="InterPro" id="IPR005467">
    <property type="entry name" value="His_kinase_dom"/>
</dbReference>
<keyword evidence="13" id="KW-0067">ATP-binding</keyword>
<evidence type="ECO:0000256" key="20">
    <source>
        <dbReference type="SAM" id="MobiDB-lite"/>
    </source>
</evidence>
<dbReference type="GO" id="GO:0000155">
    <property type="term" value="F:phosphorelay sensor kinase activity"/>
    <property type="evidence" value="ECO:0007669"/>
    <property type="project" value="InterPro"/>
</dbReference>
<name>A0A1N7AA20_9ACTN</name>
<proteinExistence type="predicted"/>
<dbReference type="PROSITE" id="PS50109">
    <property type="entry name" value="HIS_KIN"/>
    <property type="match status" value="1"/>
</dbReference>
<evidence type="ECO:0000256" key="5">
    <source>
        <dbReference type="ARBA" id="ARBA00017322"/>
    </source>
</evidence>
<dbReference type="Proteomes" id="UP000186096">
    <property type="component" value="Unassembled WGS sequence"/>
</dbReference>
<keyword evidence="9" id="KW-0808">Transferase</keyword>
<feature type="coiled-coil region" evidence="19">
    <location>
        <begin position="194"/>
        <end position="221"/>
    </location>
</feature>
<evidence type="ECO:0000256" key="17">
    <source>
        <dbReference type="ARBA" id="ARBA00024827"/>
    </source>
</evidence>
<keyword evidence="10" id="KW-0479">Metal-binding</keyword>
<comment type="cofactor">
    <cofactor evidence="2">
        <name>[4Fe-4S] cluster</name>
        <dbReference type="ChEBI" id="CHEBI:49883"/>
    </cofactor>
</comment>
<dbReference type="GO" id="GO:0016020">
    <property type="term" value="C:membrane"/>
    <property type="evidence" value="ECO:0007669"/>
    <property type="project" value="InterPro"/>
</dbReference>
<keyword evidence="21" id="KW-0812">Transmembrane</keyword>
<organism evidence="23 24">
    <name type="scientific">Microbispora rosea</name>
    <dbReference type="NCBI Taxonomy" id="58117"/>
    <lineage>
        <taxon>Bacteria</taxon>
        <taxon>Bacillati</taxon>
        <taxon>Actinomycetota</taxon>
        <taxon>Actinomycetes</taxon>
        <taxon>Streptosporangiales</taxon>
        <taxon>Streptosporangiaceae</taxon>
        <taxon>Microbispora</taxon>
    </lineage>
</organism>
<dbReference type="PANTHER" id="PTHR24421:SF10">
    <property type="entry name" value="NITRATE_NITRITE SENSOR PROTEIN NARQ"/>
    <property type="match status" value="1"/>
</dbReference>
<accession>A0A1N7AA20</accession>
<dbReference type="PRINTS" id="PR00344">
    <property type="entry name" value="BCTRLSENSOR"/>
</dbReference>
<dbReference type="EC" id="2.7.13.3" evidence="4"/>
<evidence type="ECO:0000256" key="7">
    <source>
        <dbReference type="ARBA" id="ARBA00022490"/>
    </source>
</evidence>
<dbReference type="InterPro" id="IPR050482">
    <property type="entry name" value="Sensor_HK_TwoCompSys"/>
</dbReference>
<keyword evidence="24" id="KW-1185">Reference proteome</keyword>
<evidence type="ECO:0000256" key="16">
    <source>
        <dbReference type="ARBA" id="ARBA00023014"/>
    </source>
</evidence>
<feature type="transmembrane region" description="Helical" evidence="21">
    <location>
        <begin position="73"/>
        <end position="93"/>
    </location>
</feature>
<comment type="subcellular location">
    <subcellularLocation>
        <location evidence="3">Cytoplasm</location>
    </subcellularLocation>
</comment>
<dbReference type="SUPFAM" id="SSF55874">
    <property type="entry name" value="ATPase domain of HSP90 chaperone/DNA topoisomerase II/histidine kinase"/>
    <property type="match status" value="1"/>
</dbReference>
<dbReference type="InterPro" id="IPR011712">
    <property type="entry name" value="Sig_transdc_His_kin_sub3_dim/P"/>
</dbReference>
<feature type="transmembrane region" description="Helical" evidence="21">
    <location>
        <begin position="143"/>
        <end position="163"/>
    </location>
</feature>
<feature type="transmembrane region" description="Helical" evidence="21">
    <location>
        <begin position="48"/>
        <end position="67"/>
    </location>
</feature>
<comment type="function">
    <text evidence="17">Member of the two-component regulatory system NreB/NreC involved in the control of dissimilatory nitrate/nitrite reduction in response to oxygen. NreB functions as a direct oxygen sensor histidine kinase which is autophosphorylated, in the absence of oxygen, probably at the conserved histidine residue, and transfers its phosphate group probably to a conserved aspartate residue of NreC. NreB/NreC activates the expression of the nitrate (narGHJI) and nitrite (nir) reductase operons, as well as the putative nitrate transporter gene narT.</text>
</comment>
<evidence type="ECO:0000256" key="15">
    <source>
        <dbReference type="ARBA" id="ARBA00023012"/>
    </source>
</evidence>
<dbReference type="InterPro" id="IPR036890">
    <property type="entry name" value="HATPase_C_sf"/>
</dbReference>
<feature type="transmembrane region" description="Helical" evidence="21">
    <location>
        <begin position="105"/>
        <end position="131"/>
    </location>
</feature>
<dbReference type="InterPro" id="IPR004358">
    <property type="entry name" value="Sig_transdc_His_kin-like_C"/>
</dbReference>
<evidence type="ECO:0000256" key="19">
    <source>
        <dbReference type="SAM" id="Coils"/>
    </source>
</evidence>
<reference evidence="24" key="1">
    <citation type="submission" date="2017-01" db="EMBL/GenBank/DDBJ databases">
        <authorList>
            <person name="Varghese N."/>
            <person name="Submissions S."/>
        </authorList>
    </citation>
    <scope>NUCLEOTIDE SEQUENCE [LARGE SCALE GENOMIC DNA]</scope>
    <source>
        <strain evidence="24">ATCC 12950</strain>
    </source>
</reference>
<dbReference type="SMART" id="SM00387">
    <property type="entry name" value="HATPase_c"/>
    <property type="match status" value="1"/>
</dbReference>
<dbReference type="STRING" id="58117.SAMN05421833_10886"/>
<dbReference type="EMBL" id="FTNI01000008">
    <property type="protein sequence ID" value="SIR35869.1"/>
    <property type="molecule type" value="Genomic_DNA"/>
</dbReference>
<evidence type="ECO:0000256" key="13">
    <source>
        <dbReference type="ARBA" id="ARBA00022840"/>
    </source>
</evidence>
<evidence type="ECO:0000256" key="3">
    <source>
        <dbReference type="ARBA" id="ARBA00004496"/>
    </source>
</evidence>
<evidence type="ECO:0000313" key="24">
    <source>
        <dbReference type="Proteomes" id="UP000186096"/>
    </source>
</evidence>
<dbReference type="OrthoDB" id="227596at2"/>
<protein>
    <recommendedName>
        <fullName evidence="5">Oxygen sensor histidine kinase NreB</fullName>
        <ecNumber evidence="4">2.7.13.3</ecNumber>
    </recommendedName>
    <alternativeName>
        <fullName evidence="18">Nitrogen regulation protein B</fullName>
    </alternativeName>
</protein>
<evidence type="ECO:0000256" key="21">
    <source>
        <dbReference type="SAM" id="Phobius"/>
    </source>
</evidence>
<evidence type="ECO:0000259" key="22">
    <source>
        <dbReference type="PROSITE" id="PS50109"/>
    </source>
</evidence>
<keyword evidence="14" id="KW-0408">Iron</keyword>
<dbReference type="Pfam" id="PF02518">
    <property type="entry name" value="HATPase_c"/>
    <property type="match status" value="1"/>
</dbReference>
<dbReference type="GO" id="GO:0046872">
    <property type="term" value="F:metal ion binding"/>
    <property type="evidence" value="ECO:0007669"/>
    <property type="project" value="UniProtKB-KW"/>
</dbReference>
<keyword evidence="21" id="KW-1133">Transmembrane helix</keyword>
<dbReference type="Gene3D" id="1.20.5.1930">
    <property type="match status" value="1"/>
</dbReference>
<dbReference type="RefSeq" id="WP_159454775.1">
    <property type="nucleotide sequence ID" value="NZ_FTNI01000008.1"/>
</dbReference>
<dbReference type="GO" id="GO:0046983">
    <property type="term" value="F:protein dimerization activity"/>
    <property type="evidence" value="ECO:0007669"/>
    <property type="project" value="InterPro"/>
</dbReference>
<keyword evidence="11" id="KW-0547">Nucleotide-binding</keyword>
<evidence type="ECO:0000256" key="6">
    <source>
        <dbReference type="ARBA" id="ARBA00022485"/>
    </source>
</evidence>
<evidence type="ECO:0000256" key="8">
    <source>
        <dbReference type="ARBA" id="ARBA00022553"/>
    </source>
</evidence>
<feature type="region of interest" description="Disordered" evidence="20">
    <location>
        <begin position="449"/>
        <end position="478"/>
    </location>
</feature>
<evidence type="ECO:0000256" key="12">
    <source>
        <dbReference type="ARBA" id="ARBA00022777"/>
    </source>
</evidence>
<sequence length="478" mass="50717">MPDDLPLEGAARRLSGPAEGPHRRARPIRLFTRKSRDPAGPHVWHRRLGWELLLAVSTLLPAVFIAVEDLPPWQRILAAGSLAAIPLLYLLFGRPAIRNGDRRRGVVYIVLLVALFTPAVLIEPSASIALFGLCSQCFMVLRARWAIVGLIALNLPLAVRYVVQEDQRSSFNFLTIIITVIFFSSLFGIWMERIMEQSEERAALIHELEAQRAEVARLSTEHGAMAERERLAGEIHDTLAQGFTSIIMLLQAAEAQPDPSRHLALAVRTARENLAEARALISALSPAPLDGPSLDEALLRLTDRLGEETGIVTGFSVTGEPRPLPRPAEVVLLRATQEALANVRRHAEAGRAEVTVAYRPESVALGVRDDGRGFDTAATPGYGLRGMRARVEQAGGSVTVTSSPGAGTLLEVALPSGPARPGATLPGATLPGATLPGATLPGATATAAAAAAGPASVPPARTPPAAVTADAHPTEPGV</sequence>
<keyword evidence="8" id="KW-0597">Phosphoprotein</keyword>
<keyword evidence="16" id="KW-0411">Iron-sulfur</keyword>
<dbReference type="GO" id="GO:0005737">
    <property type="term" value="C:cytoplasm"/>
    <property type="evidence" value="ECO:0007669"/>
    <property type="project" value="UniProtKB-SubCell"/>
</dbReference>
<dbReference type="PANTHER" id="PTHR24421">
    <property type="entry name" value="NITRATE/NITRITE SENSOR PROTEIN NARX-RELATED"/>
    <property type="match status" value="1"/>
</dbReference>
<keyword evidence="15" id="KW-0902">Two-component regulatory system</keyword>
<comment type="catalytic activity">
    <reaction evidence="1">
        <text>ATP + protein L-histidine = ADP + protein N-phospho-L-histidine.</text>
        <dbReference type="EC" id="2.7.13.3"/>
    </reaction>
</comment>
<dbReference type="GO" id="GO:0005524">
    <property type="term" value="F:ATP binding"/>
    <property type="evidence" value="ECO:0007669"/>
    <property type="project" value="UniProtKB-KW"/>
</dbReference>
<dbReference type="CDD" id="cd16917">
    <property type="entry name" value="HATPase_UhpB-NarQ-NarX-like"/>
    <property type="match status" value="1"/>
</dbReference>
<gene>
    <name evidence="23" type="ORF">SAMN05421833_10886</name>
</gene>